<sequence>MRNSTWREMVDEWGGKTKGPAQQLFHLFFFSLLLVLYEAQFLDTNSSVANTSTAAITSSGISSSGGGGHGGSSSGDAGGGDSASSDSGSGYGSATYHPRNDGGYHHNRRKNGGSSCGVSFHTMLAATAFLAAALTPADRC</sequence>
<proteinExistence type="predicted"/>
<dbReference type="Proteomes" id="UP001055439">
    <property type="component" value="Chromosome 8"/>
</dbReference>
<keyword evidence="2" id="KW-0732">Signal</keyword>
<protein>
    <submittedName>
        <fullName evidence="3">Uncharacterized protein</fullName>
    </submittedName>
</protein>
<feature type="region of interest" description="Disordered" evidence="1">
    <location>
        <begin position="58"/>
        <end position="108"/>
    </location>
</feature>
<evidence type="ECO:0000256" key="1">
    <source>
        <dbReference type="SAM" id="MobiDB-lite"/>
    </source>
</evidence>
<accession>A0A9E7HE86</accession>
<organism evidence="3 4">
    <name type="scientific">Musa troglodytarum</name>
    <name type="common">fe'i banana</name>
    <dbReference type="NCBI Taxonomy" id="320322"/>
    <lineage>
        <taxon>Eukaryota</taxon>
        <taxon>Viridiplantae</taxon>
        <taxon>Streptophyta</taxon>
        <taxon>Embryophyta</taxon>
        <taxon>Tracheophyta</taxon>
        <taxon>Spermatophyta</taxon>
        <taxon>Magnoliopsida</taxon>
        <taxon>Liliopsida</taxon>
        <taxon>Zingiberales</taxon>
        <taxon>Musaceae</taxon>
        <taxon>Musa</taxon>
    </lineage>
</organism>
<evidence type="ECO:0000313" key="4">
    <source>
        <dbReference type="Proteomes" id="UP001055439"/>
    </source>
</evidence>
<feature type="signal peptide" evidence="2">
    <location>
        <begin position="1"/>
        <end position="39"/>
    </location>
</feature>
<dbReference type="EMBL" id="CP097510">
    <property type="protein sequence ID" value="URE32939.1"/>
    <property type="molecule type" value="Genomic_DNA"/>
</dbReference>
<reference evidence="3" key="1">
    <citation type="submission" date="2022-05" db="EMBL/GenBank/DDBJ databases">
        <title>The Musa troglodytarum L. genome provides insights into the mechanism of non-climacteric behaviour and enrichment of carotenoids.</title>
        <authorList>
            <person name="Wang J."/>
        </authorList>
    </citation>
    <scope>NUCLEOTIDE SEQUENCE</scope>
    <source>
        <tissue evidence="3">Leaf</tissue>
    </source>
</reference>
<keyword evidence="4" id="KW-1185">Reference proteome</keyword>
<feature type="compositionally biased region" description="Low complexity" evidence="1">
    <location>
        <begin position="82"/>
        <end position="94"/>
    </location>
</feature>
<gene>
    <name evidence="3" type="ORF">MUK42_03680</name>
</gene>
<feature type="compositionally biased region" description="Gly residues" evidence="1">
    <location>
        <begin position="63"/>
        <end position="81"/>
    </location>
</feature>
<name>A0A9E7HE86_9LILI</name>
<feature type="chain" id="PRO_5039119177" evidence="2">
    <location>
        <begin position="40"/>
        <end position="140"/>
    </location>
</feature>
<dbReference type="AlphaFoldDB" id="A0A9E7HE86"/>
<evidence type="ECO:0000313" key="3">
    <source>
        <dbReference type="EMBL" id="URE32939.1"/>
    </source>
</evidence>
<evidence type="ECO:0000256" key="2">
    <source>
        <dbReference type="SAM" id="SignalP"/>
    </source>
</evidence>